<comment type="caution">
    <text evidence="1">The sequence shown here is derived from an EMBL/GenBank/DDBJ whole genome shotgun (WGS) entry which is preliminary data.</text>
</comment>
<name>A0ABD3CXC1_9LAMI</name>
<sequence>MVANVSRQIKAHWMSLAQSIVTGSRPLKRWIRPPIGILKINVDASFSNGVAHWCGP</sequence>
<keyword evidence="2" id="KW-1185">Reference proteome</keyword>
<dbReference type="Proteomes" id="UP001632038">
    <property type="component" value="Unassembled WGS sequence"/>
</dbReference>
<accession>A0ABD3CXC1</accession>
<dbReference type="AlphaFoldDB" id="A0ABD3CXC1"/>
<protein>
    <submittedName>
        <fullName evidence="1">Uncharacterized protein</fullName>
    </submittedName>
</protein>
<proteinExistence type="predicted"/>
<gene>
    <name evidence="1" type="ORF">CASFOL_022738</name>
</gene>
<evidence type="ECO:0000313" key="2">
    <source>
        <dbReference type="Proteomes" id="UP001632038"/>
    </source>
</evidence>
<reference evidence="2" key="1">
    <citation type="journal article" date="2024" name="IScience">
        <title>Strigolactones Initiate the Formation of Haustorium-like Structures in Castilleja.</title>
        <authorList>
            <person name="Buerger M."/>
            <person name="Peterson D."/>
            <person name="Chory J."/>
        </authorList>
    </citation>
    <scope>NUCLEOTIDE SEQUENCE [LARGE SCALE GENOMIC DNA]</scope>
</reference>
<evidence type="ECO:0000313" key="1">
    <source>
        <dbReference type="EMBL" id="KAL3633976.1"/>
    </source>
</evidence>
<dbReference type="EMBL" id="JAVIJP010000029">
    <property type="protein sequence ID" value="KAL3633976.1"/>
    <property type="molecule type" value="Genomic_DNA"/>
</dbReference>
<organism evidence="1 2">
    <name type="scientific">Castilleja foliolosa</name>
    <dbReference type="NCBI Taxonomy" id="1961234"/>
    <lineage>
        <taxon>Eukaryota</taxon>
        <taxon>Viridiplantae</taxon>
        <taxon>Streptophyta</taxon>
        <taxon>Embryophyta</taxon>
        <taxon>Tracheophyta</taxon>
        <taxon>Spermatophyta</taxon>
        <taxon>Magnoliopsida</taxon>
        <taxon>eudicotyledons</taxon>
        <taxon>Gunneridae</taxon>
        <taxon>Pentapetalae</taxon>
        <taxon>asterids</taxon>
        <taxon>lamiids</taxon>
        <taxon>Lamiales</taxon>
        <taxon>Orobanchaceae</taxon>
        <taxon>Pedicularideae</taxon>
        <taxon>Castillejinae</taxon>
        <taxon>Castilleja</taxon>
    </lineage>
</organism>